<name>A0A258HHU2_9CAUL</name>
<gene>
    <name evidence="1" type="ORF">B7Y86_10650</name>
</gene>
<dbReference type="SUPFAM" id="SSF53182">
    <property type="entry name" value="Pyrrolidone carboxyl peptidase (pyroglutamate aminopeptidase)"/>
    <property type="match status" value="1"/>
</dbReference>
<dbReference type="Gene3D" id="3.40.630.20">
    <property type="entry name" value="Peptidase C15, pyroglutamyl peptidase I-like"/>
    <property type="match status" value="1"/>
</dbReference>
<protein>
    <submittedName>
        <fullName evidence="1">Uncharacterized protein</fullName>
    </submittedName>
</protein>
<dbReference type="EMBL" id="NCEQ01000009">
    <property type="protein sequence ID" value="OYX56164.1"/>
    <property type="molecule type" value="Genomic_DNA"/>
</dbReference>
<organism evidence="1 2">
    <name type="scientific">Brevundimonas subvibrioides</name>
    <dbReference type="NCBI Taxonomy" id="74313"/>
    <lineage>
        <taxon>Bacteria</taxon>
        <taxon>Pseudomonadati</taxon>
        <taxon>Pseudomonadota</taxon>
        <taxon>Alphaproteobacteria</taxon>
        <taxon>Caulobacterales</taxon>
        <taxon>Caulobacteraceae</taxon>
        <taxon>Brevundimonas</taxon>
    </lineage>
</organism>
<proteinExistence type="predicted"/>
<dbReference type="Proteomes" id="UP000216147">
    <property type="component" value="Unassembled WGS sequence"/>
</dbReference>
<comment type="caution">
    <text evidence="1">The sequence shown here is derived from an EMBL/GenBank/DDBJ whole genome shotgun (WGS) entry which is preliminary data.</text>
</comment>
<evidence type="ECO:0000313" key="2">
    <source>
        <dbReference type="Proteomes" id="UP000216147"/>
    </source>
</evidence>
<dbReference type="InterPro" id="IPR036440">
    <property type="entry name" value="Peptidase_C15-like_sf"/>
</dbReference>
<reference evidence="1 2" key="1">
    <citation type="submission" date="2017-03" db="EMBL/GenBank/DDBJ databases">
        <title>Lifting the veil on microbial sulfur biogeochemistry in mining wastewaters.</title>
        <authorList>
            <person name="Kantor R.S."/>
            <person name="Colenbrander Nelson T."/>
            <person name="Marshall S."/>
            <person name="Bennett D."/>
            <person name="Apte S."/>
            <person name="Camacho D."/>
            <person name="Thomas B.C."/>
            <person name="Warren L.A."/>
            <person name="Banfield J.F."/>
        </authorList>
    </citation>
    <scope>NUCLEOTIDE SEQUENCE [LARGE SCALE GENOMIC DNA]</scope>
    <source>
        <strain evidence="1">32-68-21</strain>
    </source>
</reference>
<evidence type="ECO:0000313" key="1">
    <source>
        <dbReference type="EMBL" id="OYX56164.1"/>
    </source>
</evidence>
<dbReference type="AlphaFoldDB" id="A0A258HHU2"/>
<sequence length="198" mass="20933">MLDTIAENQPDRRPAILVCIYESADPLWTAIDEEVVSWTPPGTRLRPVGPGDPAALAALITGQLEDADCRAVLLVGRTRKSNGFRVQLRAENRALDGGKKISQTGPALVRATAPAAEIVRALIDAGLVADASSDSEEDTGSYLLYRVLAALPDNADAPSVGLLRVPASLNVDQLRLGVQTAAAAMARHLSPLPRARVN</sequence>
<accession>A0A258HHU2</accession>